<proteinExistence type="predicted"/>
<keyword evidence="2" id="KW-1133">Transmembrane helix</keyword>
<name>A0A9D0YS49_9FIRM</name>
<protein>
    <submittedName>
        <fullName evidence="5">Lamin tail domain-containing protein</fullName>
    </submittedName>
</protein>
<dbReference type="Pfam" id="PF00149">
    <property type="entry name" value="Metallophos"/>
    <property type="match status" value="1"/>
</dbReference>
<gene>
    <name evidence="5" type="ORF">IAD31_05900</name>
</gene>
<feature type="domain" description="LTD" evidence="4">
    <location>
        <begin position="29"/>
        <end position="201"/>
    </location>
</feature>
<feature type="compositionally biased region" description="Low complexity" evidence="1">
    <location>
        <begin position="1687"/>
        <end position="1703"/>
    </location>
</feature>
<dbReference type="PROSITE" id="PS51841">
    <property type="entry name" value="LTD"/>
    <property type="match status" value="2"/>
</dbReference>
<evidence type="ECO:0000256" key="1">
    <source>
        <dbReference type="SAM" id="MobiDB-lite"/>
    </source>
</evidence>
<keyword evidence="2" id="KW-0812">Transmembrane</keyword>
<feature type="chain" id="PRO_5039049602" evidence="3">
    <location>
        <begin position="29"/>
        <end position="1744"/>
    </location>
</feature>
<feature type="transmembrane region" description="Helical" evidence="2">
    <location>
        <begin position="1717"/>
        <end position="1736"/>
    </location>
</feature>
<feature type="region of interest" description="Disordered" evidence="1">
    <location>
        <begin position="1687"/>
        <end position="1713"/>
    </location>
</feature>
<dbReference type="Pfam" id="PF18998">
    <property type="entry name" value="Flg_new_2"/>
    <property type="match status" value="1"/>
</dbReference>
<feature type="signal peptide" evidence="3">
    <location>
        <begin position="1"/>
        <end position="28"/>
    </location>
</feature>
<dbReference type="GO" id="GO:0016787">
    <property type="term" value="F:hydrolase activity"/>
    <property type="evidence" value="ECO:0007669"/>
    <property type="project" value="InterPro"/>
</dbReference>
<dbReference type="Gene3D" id="3.60.21.10">
    <property type="match status" value="1"/>
</dbReference>
<reference evidence="5" key="1">
    <citation type="submission" date="2020-10" db="EMBL/GenBank/DDBJ databases">
        <authorList>
            <person name="Gilroy R."/>
        </authorList>
    </citation>
    <scope>NUCLEOTIDE SEQUENCE</scope>
    <source>
        <strain evidence="5">ChiGjej2B2-12916</strain>
    </source>
</reference>
<dbReference type="PANTHER" id="PTHR43143">
    <property type="entry name" value="METALLOPHOSPHOESTERASE, CALCINEURIN SUPERFAMILY"/>
    <property type="match status" value="1"/>
</dbReference>
<dbReference type="PANTHER" id="PTHR43143:SF5">
    <property type="entry name" value="SECRETED PROTEIN"/>
    <property type="match status" value="1"/>
</dbReference>
<evidence type="ECO:0000313" key="6">
    <source>
        <dbReference type="Proteomes" id="UP000886879"/>
    </source>
</evidence>
<evidence type="ECO:0000313" key="5">
    <source>
        <dbReference type="EMBL" id="HIQ61112.1"/>
    </source>
</evidence>
<sequence>MSRKKMRAVAASILAASMALSQAVPGFAQTPQAQAGAEAVDWTQAPPLLITEVSTDQASGKRYTYTEVYNNSDEAINLSEYTFYYAYEAGLGTGKVFKPADWGSQGQDLYIQPGKTMVLWQSEGTSGRTVKEFNQFYGTDLVENVDIVRIPYSGIHNSAKRGYFLGKDEDSILVSAWSNAHGDEIATGNPDKQAIQYGYSGAGRECTDLGVADATPGSVSPEQVPPEKVHVVEQVPDIASVQGVGGDGLTVTAQIPYEGTPSAMKVTLHYRQMAGQQETAYTNDKEVDMTATGDGQSFVGQVPAELIYADQVQWYVTASYGPGKSAQTQEQTTNVSPVVPQDTQAAPLVVTEVAANPGSPDGGQYSYFEVYNQTDKPINLGYYKVLYYYDYPTRTAAQSGKTWTVGDFTTTIQPGQTMVYWLTSNGTTVEQFNNFYGTDLELGKDIVQVNYSGLHGSAPRWIRLGTSEEDAFTVAGFNTASDQFSSARTALQYACPHGTSEENASIPATVSQATPGQVEPWQVLDQLLPFQGYPNYPADDGKAPTLNVCESEGLPVPASIQEGDWLKVMYDVDLLVGATADDRLDAFEGDYHCGSEALKNRPYLIGTEILYKLDDDTQWTSIKQTTQWRLGHFLMQIPADVLFGHDSVTFKVRAYTLYGMSETAEETVAIERLNDTGDSVRLNVADDTLLSGVSTVTANDGGDNANTTISVDGTEVDTQMVLEDGAYFMVKTSGMNNYFKNAVTAPYGDDSRDIITILSPWCELPLSRAIHVDNKYFTYNAETQTYDVTLTIWAGNSGTPFEEIYDVVKNENHEDFEVSGLQLVLANGNSYLPVEIGPDNDKTNPSTELDAWHTIGDSSGMVPYLNATFRIPAAEVNAVGAQLDTTALTDGVHQIVATSGDKQTTANVVVDNTAPALDLGVAQGSVLYQPLLLEEGTVASDANGVEHLAVSLDGQPLTLPTTLVPRELSVGEHTLKVVASDLAGNVSTAEVTFTTQEVDPSVSDTNNDGITATTAQLSVSLDQQVADVTFLEGKNFSLEDGSIAVADGDPEGNGTFPYQLFTIQTGATAADDTLAVAWSGSASHADETHPVTMYIYNYTTQSWDQVAQAGADGTISKSVAAQDHVMDGQAVLLVQCATQGVEPEISAATALEAQSLSEWDGTGRPEQYDFALAWETDTQYYAESFPYHYTNMNQWIVDNAQEWKIRYVLHTGDIVDDVDMVGQWKNADEAMQIFDEAGMPYGVLGGNHDVYAGAEGYGNYWKYFGEDRFADQETYGGSYQNNLGHYDLLTENGQDLIILYMSWDIYTEEIEWMNQVLQQYSDRKAIIALHRYTNVKEADSLLDYTGKLLQDQVVAQNPNVIAVLNGHYHGASIQTDCFDDNGDGIKERTVYQICTDYQSDPEGGSEYIKFLYFDLKNDKIYLNSYSPYRDDFNYYDTPKLDSYGEGTRAVNIDISELDVDFDTSDKTLTTDRLTVDLQTQQVIASYPQSTGDVEHTWQGLQPETQYGWYARVTNDQYGITTTQVQEFVTEAQPEPVTYTIEATAGVGGSISNPGQTQVVEGQSITYTITCEPGYQVAQVLVDGQAVQLEDNRYTFTDVKANHTIQVEFAKIPVEDKVDLSGLQAAVAQVEGQDLSGYDQEDLQELHQLLEQAYQVLGDTSLTQEDQAMVDELAEALLAALERLPELPSAQPTQQPSAQPSQTPDGEDVPQTGDQANLLAFAVAALTACGGLALVTAERKKREQR</sequence>
<dbReference type="InterPro" id="IPR029052">
    <property type="entry name" value="Metallo-depent_PP-like"/>
</dbReference>
<dbReference type="Gene3D" id="1.20.1270.90">
    <property type="entry name" value="AF1782-like"/>
    <property type="match status" value="1"/>
</dbReference>
<dbReference type="InterPro" id="IPR044060">
    <property type="entry name" value="Bacterial_rp_domain"/>
</dbReference>
<dbReference type="SUPFAM" id="SSF56300">
    <property type="entry name" value="Metallo-dependent phosphatases"/>
    <property type="match status" value="1"/>
</dbReference>
<evidence type="ECO:0000256" key="3">
    <source>
        <dbReference type="SAM" id="SignalP"/>
    </source>
</evidence>
<dbReference type="InterPro" id="IPR004843">
    <property type="entry name" value="Calcineurin-like_PHP"/>
</dbReference>
<feature type="domain" description="LTD" evidence="4">
    <location>
        <begin position="334"/>
        <end position="514"/>
    </location>
</feature>
<evidence type="ECO:0000256" key="2">
    <source>
        <dbReference type="SAM" id="Phobius"/>
    </source>
</evidence>
<evidence type="ECO:0000259" key="4">
    <source>
        <dbReference type="PROSITE" id="PS51841"/>
    </source>
</evidence>
<keyword evidence="3" id="KW-0732">Signal</keyword>
<organism evidence="5 6">
    <name type="scientific">Candidatus Enterenecus faecium</name>
    <dbReference type="NCBI Taxonomy" id="2840780"/>
    <lineage>
        <taxon>Bacteria</taxon>
        <taxon>Bacillati</taxon>
        <taxon>Bacillota</taxon>
        <taxon>Clostridia</taxon>
        <taxon>Eubacteriales</taxon>
        <taxon>Candidatus Enterenecus</taxon>
    </lineage>
</organism>
<comment type="caution">
    <text evidence="5">The sequence shown here is derived from an EMBL/GenBank/DDBJ whole genome shotgun (WGS) entry which is preliminary data.</text>
</comment>
<reference evidence="5" key="2">
    <citation type="journal article" date="2021" name="PeerJ">
        <title>Extensive microbial diversity within the chicken gut microbiome revealed by metagenomics and culture.</title>
        <authorList>
            <person name="Gilroy R."/>
            <person name="Ravi A."/>
            <person name="Getino M."/>
            <person name="Pursley I."/>
            <person name="Horton D.L."/>
            <person name="Alikhan N.F."/>
            <person name="Baker D."/>
            <person name="Gharbi K."/>
            <person name="Hall N."/>
            <person name="Watson M."/>
            <person name="Adriaenssens E.M."/>
            <person name="Foster-Nyarko E."/>
            <person name="Jarju S."/>
            <person name="Secka A."/>
            <person name="Antonio M."/>
            <person name="Oren A."/>
            <person name="Chaudhuri R.R."/>
            <person name="La Ragione R."/>
            <person name="Hildebrand F."/>
            <person name="Pallen M.J."/>
        </authorList>
    </citation>
    <scope>NUCLEOTIDE SEQUENCE</scope>
    <source>
        <strain evidence="5">ChiGjej2B2-12916</strain>
    </source>
</reference>
<dbReference type="InterPro" id="IPR001322">
    <property type="entry name" value="Lamin_tail_dom"/>
</dbReference>
<keyword evidence="2" id="KW-0472">Membrane</keyword>
<dbReference type="InterPro" id="IPR051918">
    <property type="entry name" value="STPP_CPPED1"/>
</dbReference>
<dbReference type="EMBL" id="DVFO01000057">
    <property type="protein sequence ID" value="HIQ61112.1"/>
    <property type="molecule type" value="Genomic_DNA"/>
</dbReference>
<dbReference type="Proteomes" id="UP000886879">
    <property type="component" value="Unassembled WGS sequence"/>
</dbReference>
<accession>A0A9D0YS49</accession>